<dbReference type="InterPro" id="IPR002781">
    <property type="entry name" value="TM_pro_TauE-like"/>
</dbReference>
<name>A0A0G4G3N9_9ALVE</name>
<evidence type="ECO:0000256" key="5">
    <source>
        <dbReference type="SAM" id="Phobius"/>
    </source>
</evidence>
<evidence type="ECO:0000256" key="4">
    <source>
        <dbReference type="ARBA" id="ARBA00023136"/>
    </source>
</evidence>
<dbReference type="Pfam" id="PF01925">
    <property type="entry name" value="TauE"/>
    <property type="match status" value="1"/>
</dbReference>
<keyword evidence="4 5" id="KW-0472">Membrane</keyword>
<feature type="transmembrane region" description="Helical" evidence="5">
    <location>
        <begin position="141"/>
        <end position="162"/>
    </location>
</feature>
<feature type="transmembrane region" description="Helical" evidence="5">
    <location>
        <begin position="104"/>
        <end position="129"/>
    </location>
</feature>
<feature type="transmembrane region" description="Helical" evidence="5">
    <location>
        <begin position="169"/>
        <end position="191"/>
    </location>
</feature>
<dbReference type="InterPro" id="IPR051598">
    <property type="entry name" value="TSUP/Inactive_protease-like"/>
</dbReference>
<evidence type="ECO:0008006" key="7">
    <source>
        <dbReference type="Google" id="ProtNLM"/>
    </source>
</evidence>
<dbReference type="AlphaFoldDB" id="A0A0G4G3N9"/>
<accession>A0A0G4G3N9</accession>
<dbReference type="VEuPathDB" id="CryptoDB:Cvel_20041"/>
<dbReference type="EMBL" id="CDMZ01000851">
    <property type="protein sequence ID" value="CEM22675.1"/>
    <property type="molecule type" value="Genomic_DNA"/>
</dbReference>
<sequence>MLLSSLTSHSFSRQVLYPNCVRLSRAHGSPQGFVRSQSPSFVASRFFSTASGGSRSGINGIRSVSPFCLARRQRWFSSQKETGGGDGKKPWWHKLNFSANPWSVAFSGLLGGVLGASCGVGGGIVMIPLLRHLTNLSAQQIAGTSIFAVAIGAVGAASNYTLNSDLVRVPIAAMMACVSTVFAFVGASVAASISGRALTKATGLSIALSIPFVLMKTQLAGVARKTEGESGSAVKRDAEILEERERVMQRSREDALFQSDPFGWLSKNGHFGAVAVIAGFLSGLIGVGGGIVWTTYMSAFTDLTQKEAVATSLTAMIPGAFMSALTHYRHGHIQLSLGLVLAAACAVGMTGSSVVTQQIPDNYLRAAFCLLLGVTGARMLL</sequence>
<feature type="transmembrane region" description="Helical" evidence="5">
    <location>
        <begin position="308"/>
        <end position="328"/>
    </location>
</feature>
<dbReference type="GO" id="GO:0016020">
    <property type="term" value="C:membrane"/>
    <property type="evidence" value="ECO:0007669"/>
    <property type="project" value="UniProtKB-SubCell"/>
</dbReference>
<keyword evidence="2 5" id="KW-0812">Transmembrane</keyword>
<dbReference type="PANTHER" id="PTHR43701:SF2">
    <property type="entry name" value="MEMBRANE TRANSPORTER PROTEIN YJNA-RELATED"/>
    <property type="match status" value="1"/>
</dbReference>
<keyword evidence="3 5" id="KW-1133">Transmembrane helix</keyword>
<organism evidence="6">
    <name type="scientific">Chromera velia CCMP2878</name>
    <dbReference type="NCBI Taxonomy" id="1169474"/>
    <lineage>
        <taxon>Eukaryota</taxon>
        <taxon>Sar</taxon>
        <taxon>Alveolata</taxon>
        <taxon>Colpodellida</taxon>
        <taxon>Chromeraceae</taxon>
        <taxon>Chromera</taxon>
    </lineage>
</organism>
<evidence type="ECO:0000313" key="6">
    <source>
        <dbReference type="EMBL" id="CEM22675.1"/>
    </source>
</evidence>
<evidence type="ECO:0000256" key="2">
    <source>
        <dbReference type="ARBA" id="ARBA00022692"/>
    </source>
</evidence>
<feature type="transmembrane region" description="Helical" evidence="5">
    <location>
        <begin position="335"/>
        <end position="356"/>
    </location>
</feature>
<proteinExistence type="predicted"/>
<gene>
    <name evidence="6" type="ORF">Cvel_20041</name>
</gene>
<dbReference type="PANTHER" id="PTHR43701">
    <property type="entry name" value="MEMBRANE TRANSPORTER PROTEIN MJ0441-RELATED"/>
    <property type="match status" value="1"/>
</dbReference>
<evidence type="ECO:0000256" key="1">
    <source>
        <dbReference type="ARBA" id="ARBA00004141"/>
    </source>
</evidence>
<reference evidence="6" key="1">
    <citation type="submission" date="2014-11" db="EMBL/GenBank/DDBJ databases">
        <authorList>
            <person name="Otto D Thomas"/>
            <person name="Naeem Raeece"/>
        </authorList>
    </citation>
    <scope>NUCLEOTIDE SEQUENCE</scope>
</reference>
<comment type="subcellular location">
    <subcellularLocation>
        <location evidence="1">Membrane</location>
        <topology evidence="1">Multi-pass membrane protein</topology>
    </subcellularLocation>
</comment>
<evidence type="ECO:0000256" key="3">
    <source>
        <dbReference type="ARBA" id="ARBA00022989"/>
    </source>
</evidence>
<protein>
    <recommendedName>
        <fullName evidence="7">Membrane transporter protein</fullName>
    </recommendedName>
</protein>
<feature type="transmembrane region" description="Helical" evidence="5">
    <location>
        <begin position="271"/>
        <end position="296"/>
    </location>
</feature>